<feature type="compositionally biased region" description="Polar residues" evidence="3">
    <location>
        <begin position="220"/>
        <end position="232"/>
    </location>
</feature>
<dbReference type="Proteomes" id="UP001479436">
    <property type="component" value="Unassembled WGS sequence"/>
</dbReference>
<evidence type="ECO:0000256" key="1">
    <source>
        <dbReference type="ARBA" id="ARBA00004123"/>
    </source>
</evidence>
<evidence type="ECO:0000256" key="2">
    <source>
        <dbReference type="ARBA" id="ARBA00023242"/>
    </source>
</evidence>
<evidence type="ECO:0000256" key="3">
    <source>
        <dbReference type="SAM" id="MobiDB-lite"/>
    </source>
</evidence>
<dbReference type="InterPro" id="IPR004827">
    <property type="entry name" value="bZIP"/>
</dbReference>
<dbReference type="PROSITE" id="PS00036">
    <property type="entry name" value="BZIP_BASIC"/>
    <property type="match status" value="1"/>
</dbReference>
<comment type="subcellular location">
    <subcellularLocation>
        <location evidence="1">Nucleus</location>
    </subcellularLocation>
</comment>
<feature type="compositionally biased region" description="Basic and acidic residues" evidence="3">
    <location>
        <begin position="37"/>
        <end position="71"/>
    </location>
</feature>
<dbReference type="InterPro" id="IPR046347">
    <property type="entry name" value="bZIP_sf"/>
</dbReference>
<dbReference type="PANTHER" id="PTHR40621">
    <property type="entry name" value="TRANSCRIPTION FACTOR KAPC-RELATED"/>
    <property type="match status" value="1"/>
</dbReference>
<accession>A0ABR2X427</accession>
<reference evidence="5 6" key="1">
    <citation type="submission" date="2023-04" db="EMBL/GenBank/DDBJ databases">
        <title>Genome of Basidiobolus ranarum AG-B5.</title>
        <authorList>
            <person name="Stajich J.E."/>
            <person name="Carter-House D."/>
            <person name="Gryganskyi A."/>
        </authorList>
    </citation>
    <scope>NUCLEOTIDE SEQUENCE [LARGE SCALE GENOMIC DNA]</scope>
    <source>
        <strain evidence="5 6">AG-B5</strain>
    </source>
</reference>
<keyword evidence="2" id="KW-0539">Nucleus</keyword>
<evidence type="ECO:0000259" key="4">
    <source>
        <dbReference type="PROSITE" id="PS50217"/>
    </source>
</evidence>
<dbReference type="InterPro" id="IPR050936">
    <property type="entry name" value="AP-1-like"/>
</dbReference>
<protein>
    <submittedName>
        <fullName evidence="5">DNA-binding transcription factor yap1</fullName>
    </submittedName>
</protein>
<sequence length="423" mass="47349">MNDNLAYQLQSAQSDLDNQGLLAAAITHNQMAKIEEYLKRKNDNDEEKTPIKHNHQEERLDNHLDSPEDGTKSTAKKPGRKPLTTMPTDKRKAQNRAAQRAFRDRKDKYVKELEDKVKELEDNSEKSQEENEKLRKLLLEVKAENVLLKGNFTFQPPTNALSEVPTLVDLLKNTNNPQNNSPLFSSFPWTPNSNSGEVNFIHGSESPENQGLSSGDDKSPFNNESSPYASISHTATPEMSNLVNTSQQHTMYQPALHEPNFFAPIGEIVDDPLISVNQGFTSPQLFTDNGESHLNLPFDLSDYRDPTGTLFDDNLTGGLSSLPAFFEEGWNEDFNTEQIFSPIQNTHDVTTVGDGFANSHSESGAVDHEKADIHISLEDCKVLEYASLPLDFDINELCDSLRRKATCGGRFPCPEKTEQLAQL</sequence>
<evidence type="ECO:0000313" key="5">
    <source>
        <dbReference type="EMBL" id="KAK9768535.1"/>
    </source>
</evidence>
<dbReference type="EMBL" id="JASJQH010000014">
    <property type="protein sequence ID" value="KAK9768535.1"/>
    <property type="molecule type" value="Genomic_DNA"/>
</dbReference>
<dbReference type="PROSITE" id="PS50217">
    <property type="entry name" value="BZIP"/>
    <property type="match status" value="1"/>
</dbReference>
<dbReference type="PANTHER" id="PTHR40621:SF6">
    <property type="entry name" value="AP-1-LIKE TRANSCRIPTION FACTOR YAP1-RELATED"/>
    <property type="match status" value="1"/>
</dbReference>
<feature type="region of interest" description="Disordered" evidence="3">
    <location>
        <begin position="195"/>
        <end position="232"/>
    </location>
</feature>
<dbReference type="GO" id="GO:0003677">
    <property type="term" value="F:DNA binding"/>
    <property type="evidence" value="ECO:0007669"/>
    <property type="project" value="UniProtKB-KW"/>
</dbReference>
<organism evidence="5 6">
    <name type="scientific">Basidiobolus ranarum</name>
    <dbReference type="NCBI Taxonomy" id="34480"/>
    <lineage>
        <taxon>Eukaryota</taxon>
        <taxon>Fungi</taxon>
        <taxon>Fungi incertae sedis</taxon>
        <taxon>Zoopagomycota</taxon>
        <taxon>Entomophthoromycotina</taxon>
        <taxon>Basidiobolomycetes</taxon>
        <taxon>Basidiobolales</taxon>
        <taxon>Basidiobolaceae</taxon>
        <taxon>Basidiobolus</taxon>
    </lineage>
</organism>
<comment type="caution">
    <text evidence="5">The sequence shown here is derived from an EMBL/GenBank/DDBJ whole genome shotgun (WGS) entry which is preliminary data.</text>
</comment>
<keyword evidence="5" id="KW-0238">DNA-binding</keyword>
<name>A0ABR2X427_9FUNG</name>
<dbReference type="CDD" id="cd14688">
    <property type="entry name" value="bZIP_YAP"/>
    <property type="match status" value="1"/>
</dbReference>
<feature type="domain" description="BZIP" evidence="4">
    <location>
        <begin position="90"/>
        <end position="148"/>
    </location>
</feature>
<gene>
    <name evidence="5" type="primary">YAP1_1</name>
    <name evidence="5" type="ORF">K7432_000747</name>
</gene>
<proteinExistence type="predicted"/>
<dbReference type="SMART" id="SM00338">
    <property type="entry name" value="BRLZ"/>
    <property type="match status" value="1"/>
</dbReference>
<dbReference type="Pfam" id="PF00170">
    <property type="entry name" value="bZIP_1"/>
    <property type="match status" value="1"/>
</dbReference>
<feature type="region of interest" description="Disordered" evidence="3">
    <location>
        <begin position="37"/>
        <end position="106"/>
    </location>
</feature>
<evidence type="ECO:0000313" key="6">
    <source>
        <dbReference type="Proteomes" id="UP001479436"/>
    </source>
</evidence>
<dbReference type="Gene3D" id="1.20.5.170">
    <property type="match status" value="1"/>
</dbReference>
<keyword evidence="6" id="KW-1185">Reference proteome</keyword>
<dbReference type="SUPFAM" id="SSF57959">
    <property type="entry name" value="Leucine zipper domain"/>
    <property type="match status" value="1"/>
</dbReference>